<dbReference type="AlphaFoldDB" id="A0A1V6QH03"/>
<evidence type="ECO:0000256" key="3">
    <source>
        <dbReference type="ARBA" id="ARBA00022989"/>
    </source>
</evidence>
<evidence type="ECO:0000256" key="1">
    <source>
        <dbReference type="ARBA" id="ARBA00004141"/>
    </source>
</evidence>
<feature type="transmembrane region" description="Helical" evidence="5">
    <location>
        <begin position="85"/>
        <end position="103"/>
    </location>
</feature>
<evidence type="ECO:0000313" key="7">
    <source>
        <dbReference type="EMBL" id="OQD88493.1"/>
    </source>
</evidence>
<protein>
    <recommendedName>
        <fullName evidence="6">Major facilitator superfamily (MFS) profile domain-containing protein</fullName>
    </recommendedName>
</protein>
<evidence type="ECO:0000313" key="8">
    <source>
        <dbReference type="Proteomes" id="UP000191612"/>
    </source>
</evidence>
<dbReference type="InterPro" id="IPR020846">
    <property type="entry name" value="MFS_dom"/>
</dbReference>
<dbReference type="PANTHER" id="PTHR23501">
    <property type="entry name" value="MAJOR FACILITATOR SUPERFAMILY"/>
    <property type="match status" value="1"/>
</dbReference>
<keyword evidence="3 5" id="KW-1133">Transmembrane helix</keyword>
<feature type="transmembrane region" description="Helical" evidence="5">
    <location>
        <begin position="142"/>
        <end position="164"/>
    </location>
</feature>
<feature type="transmembrane region" description="Helical" evidence="5">
    <location>
        <begin position="109"/>
        <end position="130"/>
    </location>
</feature>
<proteinExistence type="predicted"/>
<keyword evidence="4 5" id="KW-0472">Membrane</keyword>
<dbReference type="InterPro" id="IPR011701">
    <property type="entry name" value="MFS"/>
</dbReference>
<dbReference type="Pfam" id="PF07690">
    <property type="entry name" value="MFS_1"/>
    <property type="match status" value="1"/>
</dbReference>
<dbReference type="Proteomes" id="UP000191612">
    <property type="component" value="Unassembled WGS sequence"/>
</dbReference>
<keyword evidence="8" id="KW-1185">Reference proteome</keyword>
<dbReference type="GO" id="GO:0005886">
    <property type="term" value="C:plasma membrane"/>
    <property type="evidence" value="ECO:0007669"/>
    <property type="project" value="TreeGrafter"/>
</dbReference>
<organism evidence="7 8">
    <name type="scientific">Penicillium solitum</name>
    <dbReference type="NCBI Taxonomy" id="60172"/>
    <lineage>
        <taxon>Eukaryota</taxon>
        <taxon>Fungi</taxon>
        <taxon>Dikarya</taxon>
        <taxon>Ascomycota</taxon>
        <taxon>Pezizomycotina</taxon>
        <taxon>Eurotiomycetes</taxon>
        <taxon>Eurotiomycetidae</taxon>
        <taxon>Eurotiales</taxon>
        <taxon>Aspergillaceae</taxon>
        <taxon>Penicillium</taxon>
    </lineage>
</organism>
<evidence type="ECO:0000256" key="4">
    <source>
        <dbReference type="ARBA" id="ARBA00023136"/>
    </source>
</evidence>
<evidence type="ECO:0000256" key="5">
    <source>
        <dbReference type="SAM" id="Phobius"/>
    </source>
</evidence>
<dbReference type="Gene3D" id="1.20.1720.10">
    <property type="entry name" value="Multidrug resistance protein D"/>
    <property type="match status" value="1"/>
</dbReference>
<dbReference type="PROSITE" id="PS50850">
    <property type="entry name" value="MFS"/>
    <property type="match status" value="1"/>
</dbReference>
<dbReference type="PANTHER" id="PTHR23501:SF43">
    <property type="entry name" value="MULTIDRUG TRANSPORTER, PUTATIVE (AFU_ORTHOLOGUE AFUA_6G03040)-RELATED"/>
    <property type="match status" value="1"/>
</dbReference>
<comment type="subcellular location">
    <subcellularLocation>
        <location evidence="1">Membrane</location>
        <topology evidence="1">Multi-pass membrane protein</topology>
    </subcellularLocation>
</comment>
<feature type="transmembrane region" description="Helical" evidence="5">
    <location>
        <begin position="170"/>
        <end position="193"/>
    </location>
</feature>
<evidence type="ECO:0000256" key="2">
    <source>
        <dbReference type="ARBA" id="ARBA00022692"/>
    </source>
</evidence>
<feature type="domain" description="Major facilitator superfamily (MFS) profile" evidence="6">
    <location>
        <begin position="20"/>
        <end position="223"/>
    </location>
</feature>
<dbReference type="InterPro" id="IPR036259">
    <property type="entry name" value="MFS_trans_sf"/>
</dbReference>
<comment type="caution">
    <text evidence="7">The sequence shown here is derived from an EMBL/GenBank/DDBJ whole genome shotgun (WGS) entry which is preliminary data.</text>
</comment>
<sequence>MAGFVSLLHSLVQMIVSDIYWCSLWICLFLSALETTIVSTALQTISSDLQDLSKSTWIVVAYLLTYNGFLILFSKLTDIFGQRGLLIMAQCIFVFSMACGAAQTMTQLIIFRALQGIDGSGIYSIVFVIVGKIGTVGKMPLYMGAMTSVFAMANLLGPILGGAIVDHTTWRWIFFLNGPGVALSLLILVPAIPNLGEKMIEKEKLKGIDVIGGLLSLAWPILL</sequence>
<accession>A0A1V6QH03</accession>
<dbReference type="GO" id="GO:0022857">
    <property type="term" value="F:transmembrane transporter activity"/>
    <property type="evidence" value="ECO:0007669"/>
    <property type="project" value="InterPro"/>
</dbReference>
<name>A0A1V6QH03_9EURO</name>
<feature type="transmembrane region" description="Helical" evidence="5">
    <location>
        <begin position="55"/>
        <end position="73"/>
    </location>
</feature>
<dbReference type="EMBL" id="MDYO01000072">
    <property type="protein sequence ID" value="OQD88493.1"/>
    <property type="molecule type" value="Genomic_DNA"/>
</dbReference>
<feature type="transmembrane region" description="Helical" evidence="5">
    <location>
        <begin position="20"/>
        <end position="43"/>
    </location>
</feature>
<dbReference type="SUPFAM" id="SSF103473">
    <property type="entry name" value="MFS general substrate transporter"/>
    <property type="match status" value="1"/>
</dbReference>
<keyword evidence="2 5" id="KW-0812">Transmembrane</keyword>
<reference evidence="8" key="1">
    <citation type="journal article" date="2017" name="Nat. Microbiol.">
        <title>Global analysis of biosynthetic gene clusters reveals vast potential of secondary metabolite production in Penicillium species.</title>
        <authorList>
            <person name="Nielsen J.C."/>
            <person name="Grijseels S."/>
            <person name="Prigent S."/>
            <person name="Ji B."/>
            <person name="Dainat J."/>
            <person name="Nielsen K.F."/>
            <person name="Frisvad J.C."/>
            <person name="Workman M."/>
            <person name="Nielsen J."/>
        </authorList>
    </citation>
    <scope>NUCLEOTIDE SEQUENCE [LARGE SCALE GENOMIC DNA]</scope>
    <source>
        <strain evidence="8">IBT 29525</strain>
    </source>
</reference>
<dbReference type="PRINTS" id="PR01036">
    <property type="entry name" value="TCRTETB"/>
</dbReference>
<evidence type="ECO:0000259" key="6">
    <source>
        <dbReference type="PROSITE" id="PS50850"/>
    </source>
</evidence>
<gene>
    <name evidence="7" type="ORF">PENSOL_c072G01313</name>
</gene>